<organism evidence="1 2">
    <name type="scientific">Actinidia rufa</name>
    <dbReference type="NCBI Taxonomy" id="165716"/>
    <lineage>
        <taxon>Eukaryota</taxon>
        <taxon>Viridiplantae</taxon>
        <taxon>Streptophyta</taxon>
        <taxon>Embryophyta</taxon>
        <taxon>Tracheophyta</taxon>
        <taxon>Spermatophyta</taxon>
        <taxon>Magnoliopsida</taxon>
        <taxon>eudicotyledons</taxon>
        <taxon>Gunneridae</taxon>
        <taxon>Pentapetalae</taxon>
        <taxon>asterids</taxon>
        <taxon>Ericales</taxon>
        <taxon>Actinidiaceae</taxon>
        <taxon>Actinidia</taxon>
    </lineage>
</organism>
<dbReference type="OrthoDB" id="1814181at2759"/>
<keyword evidence="2" id="KW-1185">Reference proteome</keyword>
<dbReference type="EMBL" id="BJWL01000039">
    <property type="protein sequence ID" value="GFS28297.1"/>
    <property type="molecule type" value="Genomic_DNA"/>
</dbReference>
<gene>
    <name evidence="1" type="ORF">Acr_00g0001030</name>
</gene>
<reference evidence="2" key="1">
    <citation type="submission" date="2019-07" db="EMBL/GenBank/DDBJ databases">
        <title>De Novo Assembly of kiwifruit Actinidia rufa.</title>
        <authorList>
            <person name="Sugita-Konishi S."/>
            <person name="Sato K."/>
            <person name="Mori E."/>
            <person name="Abe Y."/>
            <person name="Kisaki G."/>
            <person name="Hamano K."/>
            <person name="Suezawa K."/>
            <person name="Otani M."/>
            <person name="Fukuda T."/>
            <person name="Manabe T."/>
            <person name="Gomi K."/>
            <person name="Tabuchi M."/>
            <person name="Akimitsu K."/>
            <person name="Kataoka I."/>
        </authorList>
    </citation>
    <scope>NUCLEOTIDE SEQUENCE [LARGE SCALE GENOMIC DNA]</scope>
    <source>
        <strain evidence="2">cv. Fuchu</strain>
    </source>
</reference>
<name>A0A7J0D8B3_9ERIC</name>
<dbReference type="Proteomes" id="UP000585474">
    <property type="component" value="Unassembled WGS sequence"/>
</dbReference>
<dbReference type="AlphaFoldDB" id="A0A7J0D8B3"/>
<proteinExistence type="predicted"/>
<protein>
    <submittedName>
        <fullName evidence="1">Uncharacterized protein</fullName>
    </submittedName>
</protein>
<accession>A0A7J0D8B3</accession>
<sequence>MEKSGLVLWKHFFGRREDEQLDSLIHGKVGSSTLQVGLAEGERFVKLIHRPTTLTTPATIDATAISHSPSTSCPSSVAQSVHEWETAFIVKWKEREIVIPDKVIGVAAATVTGSQNNYKGGREAILFPAVAVWTSIFPILYMEAPSGLNLELVLGQPIPDGDDVDLDLTLAPPKVDDRPAPPLVGSQQAPVVADVFPERGELDSIVERLPKRELDSIVERASIPHPRGEFSAEQQAALNDRAMAHFYHKVKIIELMQSIYPEDEWENSRSIRERIFVGRRGDDEIDLDKLQQILCDLEKKRKGCSLYLVNELKRRKRTWNFEPGRA</sequence>
<evidence type="ECO:0000313" key="2">
    <source>
        <dbReference type="Proteomes" id="UP000585474"/>
    </source>
</evidence>
<evidence type="ECO:0000313" key="1">
    <source>
        <dbReference type="EMBL" id="GFS28297.1"/>
    </source>
</evidence>
<comment type="caution">
    <text evidence="1">The sequence shown here is derived from an EMBL/GenBank/DDBJ whole genome shotgun (WGS) entry which is preliminary data.</text>
</comment>